<gene>
    <name evidence="2" type="ORF">FuraDRAFT_2170</name>
</gene>
<protein>
    <recommendedName>
        <fullName evidence="4">Aspartate carbamoyltransferase</fullName>
    </recommendedName>
</protein>
<dbReference type="Proteomes" id="UP000003165">
    <property type="component" value="Unassembled WGS sequence"/>
</dbReference>
<evidence type="ECO:0008006" key="4">
    <source>
        <dbReference type="Google" id="ProtNLM"/>
    </source>
</evidence>
<feature type="chain" id="PRO_5002895576" description="Aspartate carbamoyltransferase" evidence="1">
    <location>
        <begin position="21"/>
        <end position="177"/>
    </location>
</feature>
<evidence type="ECO:0000256" key="1">
    <source>
        <dbReference type="SAM" id="SignalP"/>
    </source>
</evidence>
<accession>B9Z485</accession>
<keyword evidence="1" id="KW-0732">Signal</keyword>
<proteinExistence type="predicted"/>
<name>B9Z485_9NEIS</name>
<dbReference type="EMBL" id="ACIS01000005">
    <property type="protein sequence ID" value="EEG08662.1"/>
    <property type="molecule type" value="Genomic_DNA"/>
</dbReference>
<feature type="signal peptide" evidence="1">
    <location>
        <begin position="1"/>
        <end position="20"/>
    </location>
</feature>
<organism evidence="2 3">
    <name type="scientific">Pseudogulbenkiania ferrooxidans 2002</name>
    <dbReference type="NCBI Taxonomy" id="279714"/>
    <lineage>
        <taxon>Bacteria</taxon>
        <taxon>Pseudomonadati</taxon>
        <taxon>Pseudomonadota</taxon>
        <taxon>Betaproteobacteria</taxon>
        <taxon>Neisseriales</taxon>
        <taxon>Chromobacteriaceae</taxon>
        <taxon>Pseudogulbenkiania</taxon>
    </lineage>
</organism>
<dbReference type="AlphaFoldDB" id="B9Z485"/>
<dbReference type="eggNOG" id="COG3245">
    <property type="taxonomic scope" value="Bacteria"/>
</dbReference>
<reference evidence="2 3" key="1">
    <citation type="submission" date="2009-02" db="EMBL/GenBank/DDBJ databases">
        <title>Sequencing of the draft genome and assembly of Lutiella nitroferrum 2002.</title>
        <authorList>
            <consortium name="US DOE Joint Genome Institute (JGI-PGF)"/>
            <person name="Lucas S."/>
            <person name="Copeland A."/>
            <person name="Lapidus A."/>
            <person name="Glavina del Rio T."/>
            <person name="Tice H."/>
            <person name="Bruce D."/>
            <person name="Goodwin L."/>
            <person name="Pitluck S."/>
            <person name="Larimer F."/>
            <person name="Land M.L."/>
            <person name="Hauser L."/>
            <person name="Coates J.D."/>
        </authorList>
    </citation>
    <scope>NUCLEOTIDE SEQUENCE [LARGE SCALE GENOMIC DNA]</scope>
    <source>
        <strain evidence="2 3">2002</strain>
    </source>
</reference>
<dbReference type="RefSeq" id="WP_008954190.1">
    <property type="nucleotide sequence ID" value="NZ_ACIS01000005.1"/>
</dbReference>
<sequence precursor="true">MRKPLAMILAASLATTVAQAQTMDAPDMAHMDHAAHMVAIARQQAEVAQRGKEVMPFDLSATQHIFTKTPEGGIQRVVARRAEDAEQVRQIRQHLEDIRKQFSQGDFSGPRHIHGEQMPGLSALQAAKPGQIAVTYRAIPEGAELIYSTADSRLVTALHDWFDAQVSDHGKDAVAGH</sequence>
<evidence type="ECO:0000313" key="2">
    <source>
        <dbReference type="EMBL" id="EEG08662.1"/>
    </source>
</evidence>
<evidence type="ECO:0000313" key="3">
    <source>
        <dbReference type="Proteomes" id="UP000003165"/>
    </source>
</evidence>
<comment type="caution">
    <text evidence="2">The sequence shown here is derived from an EMBL/GenBank/DDBJ whole genome shotgun (WGS) entry which is preliminary data.</text>
</comment>
<keyword evidence="3" id="KW-1185">Reference proteome</keyword>